<dbReference type="AlphaFoldDB" id="A0AAV4CQT3"/>
<evidence type="ECO:0000256" key="1">
    <source>
        <dbReference type="ARBA" id="ARBA00010703"/>
    </source>
</evidence>
<comment type="similarity">
    <text evidence="1">Belongs to the methyltransferase superfamily. LCMT family.</text>
</comment>
<evidence type="ECO:0000256" key="2">
    <source>
        <dbReference type="ARBA" id="ARBA00022691"/>
    </source>
</evidence>
<sequence length="130" mass="14237">MFSLDLNTMTWEKMAISGTLYARYSHTAHIYEDKLLLVGGVNTEQKSPGLAVISLTTFTALEFAFPAQDKQSLLMLHRHTSVLRPDKEDFQLVLLGGGGNCFSFGTHLNRTPVLVDIAGACGCMQQAKTS</sequence>
<keyword evidence="4" id="KW-1185">Reference proteome</keyword>
<reference evidence="3 4" key="1">
    <citation type="journal article" date="2021" name="Elife">
        <title>Chloroplast acquisition without the gene transfer in kleptoplastic sea slugs, Plakobranchus ocellatus.</title>
        <authorList>
            <person name="Maeda T."/>
            <person name="Takahashi S."/>
            <person name="Yoshida T."/>
            <person name="Shimamura S."/>
            <person name="Takaki Y."/>
            <person name="Nagai Y."/>
            <person name="Toyoda A."/>
            <person name="Suzuki Y."/>
            <person name="Arimoto A."/>
            <person name="Ishii H."/>
            <person name="Satoh N."/>
            <person name="Nishiyama T."/>
            <person name="Hasebe M."/>
            <person name="Maruyama T."/>
            <person name="Minagawa J."/>
            <person name="Obokata J."/>
            <person name="Shigenobu S."/>
        </authorList>
    </citation>
    <scope>NUCLEOTIDE SEQUENCE [LARGE SCALE GENOMIC DNA]</scope>
</reference>
<proteinExistence type="inferred from homology"/>
<dbReference type="PANTHER" id="PTHR46529:SF1">
    <property type="entry name" value="TRNA WYBUTOSINE-SYNTHESIZING PROTEIN 4"/>
    <property type="match status" value="1"/>
</dbReference>
<keyword evidence="3" id="KW-0489">Methyltransferase</keyword>
<evidence type="ECO:0000313" key="4">
    <source>
        <dbReference type="Proteomes" id="UP000735302"/>
    </source>
</evidence>
<dbReference type="GO" id="GO:0030488">
    <property type="term" value="P:tRNA methylation"/>
    <property type="evidence" value="ECO:0007669"/>
    <property type="project" value="TreeGrafter"/>
</dbReference>
<dbReference type="EMBL" id="BLXT01006878">
    <property type="protein sequence ID" value="GFO34242.1"/>
    <property type="molecule type" value="Genomic_DNA"/>
</dbReference>
<keyword evidence="3" id="KW-0808">Transferase</keyword>
<evidence type="ECO:0000313" key="3">
    <source>
        <dbReference type="EMBL" id="GFO34242.1"/>
    </source>
</evidence>
<protein>
    <submittedName>
        <fullName evidence="3">Leucine carboxyl methyltransferase 2</fullName>
    </submittedName>
</protein>
<dbReference type="InterPro" id="IPR015915">
    <property type="entry name" value="Kelch-typ_b-propeller"/>
</dbReference>
<dbReference type="GO" id="GO:0008175">
    <property type="term" value="F:tRNA methyltransferase activity"/>
    <property type="evidence" value="ECO:0007669"/>
    <property type="project" value="TreeGrafter"/>
</dbReference>
<dbReference type="SUPFAM" id="SSF117281">
    <property type="entry name" value="Kelch motif"/>
    <property type="match status" value="1"/>
</dbReference>
<dbReference type="Gene3D" id="2.120.10.80">
    <property type="entry name" value="Kelch-type beta propeller"/>
    <property type="match status" value="1"/>
</dbReference>
<dbReference type="GO" id="GO:0031591">
    <property type="term" value="P:wybutosine biosynthetic process"/>
    <property type="evidence" value="ECO:0007669"/>
    <property type="project" value="TreeGrafter"/>
</dbReference>
<accession>A0AAV4CQT3</accession>
<organism evidence="3 4">
    <name type="scientific">Plakobranchus ocellatus</name>
    <dbReference type="NCBI Taxonomy" id="259542"/>
    <lineage>
        <taxon>Eukaryota</taxon>
        <taxon>Metazoa</taxon>
        <taxon>Spiralia</taxon>
        <taxon>Lophotrochozoa</taxon>
        <taxon>Mollusca</taxon>
        <taxon>Gastropoda</taxon>
        <taxon>Heterobranchia</taxon>
        <taxon>Euthyneura</taxon>
        <taxon>Panpulmonata</taxon>
        <taxon>Sacoglossa</taxon>
        <taxon>Placobranchoidea</taxon>
        <taxon>Plakobranchidae</taxon>
        <taxon>Plakobranchus</taxon>
    </lineage>
</organism>
<name>A0AAV4CQT3_9GAST</name>
<keyword evidence="2" id="KW-0949">S-adenosyl-L-methionine</keyword>
<comment type="caution">
    <text evidence="3">The sequence shown here is derived from an EMBL/GenBank/DDBJ whole genome shotgun (WGS) entry which is preliminary data.</text>
</comment>
<dbReference type="Proteomes" id="UP000735302">
    <property type="component" value="Unassembled WGS sequence"/>
</dbReference>
<dbReference type="PANTHER" id="PTHR46529">
    <property type="entry name" value="TRNA WYBUTOSINE-SYNTHESIZING PROTEIN 4"/>
    <property type="match status" value="1"/>
</dbReference>
<gene>
    <name evidence="3" type="ORF">PoB_006074700</name>
</gene>